<dbReference type="Proteomes" id="UP000016933">
    <property type="component" value="Unassembled WGS sequence"/>
</dbReference>
<reference evidence="3" key="1">
    <citation type="journal article" date="2012" name="PLoS Genet.">
        <title>The genomes of the fungal plant pathogens Cladosporium fulvum and Dothistroma septosporum reveal adaptation to different hosts and lifestyles but also signatures of common ancestry.</title>
        <authorList>
            <person name="de Wit P.J.G.M."/>
            <person name="van der Burgt A."/>
            <person name="Oekmen B."/>
            <person name="Stergiopoulos I."/>
            <person name="Abd-Elsalam K.A."/>
            <person name="Aerts A.L."/>
            <person name="Bahkali A.H."/>
            <person name="Beenen H.G."/>
            <person name="Chettri P."/>
            <person name="Cox M.P."/>
            <person name="Datema E."/>
            <person name="de Vries R.P."/>
            <person name="Dhillon B."/>
            <person name="Ganley A.R."/>
            <person name="Griffiths S.A."/>
            <person name="Guo Y."/>
            <person name="Hamelin R.C."/>
            <person name="Henrissat B."/>
            <person name="Kabir M.S."/>
            <person name="Jashni M.K."/>
            <person name="Kema G."/>
            <person name="Klaubauf S."/>
            <person name="Lapidus A."/>
            <person name="Levasseur A."/>
            <person name="Lindquist E."/>
            <person name="Mehrabi R."/>
            <person name="Ohm R.A."/>
            <person name="Owen T.J."/>
            <person name="Salamov A."/>
            <person name="Schwelm A."/>
            <person name="Schijlen E."/>
            <person name="Sun H."/>
            <person name="van den Burg H.A."/>
            <person name="van Ham R.C.H.J."/>
            <person name="Zhang S."/>
            <person name="Goodwin S.B."/>
            <person name="Grigoriev I.V."/>
            <person name="Collemare J."/>
            <person name="Bradshaw R.E."/>
        </authorList>
    </citation>
    <scope>NUCLEOTIDE SEQUENCE [LARGE SCALE GENOMIC DNA]</scope>
    <source>
        <strain evidence="3">NZE10 / CBS 128990</strain>
    </source>
</reference>
<accession>M2XZE3</accession>
<sequence>MPKIASAYQSIKDRFYRAPQTYKSLEDLYRRTDPVVNMDFDELVTTKTLELMGKTIYQAEQKVKRLKAALKLLVKDNGRNVTKKPRNEVFSRWNKACCTVSRGVPIAGTCRGETFMSWARRRAAKTSAKEKAKTNTAKEPSHDDVEDHEKIQQNGDGEIEGTNKKPRSKLMRERRLR</sequence>
<name>M2XZE3_DOTSN</name>
<feature type="compositionally biased region" description="Basic and acidic residues" evidence="1">
    <location>
        <begin position="139"/>
        <end position="151"/>
    </location>
</feature>
<dbReference type="AlphaFoldDB" id="M2XZE3"/>
<evidence type="ECO:0000313" key="3">
    <source>
        <dbReference type="Proteomes" id="UP000016933"/>
    </source>
</evidence>
<reference evidence="2 3" key="2">
    <citation type="journal article" date="2012" name="PLoS Pathog.">
        <title>Diverse lifestyles and strategies of plant pathogenesis encoded in the genomes of eighteen Dothideomycetes fungi.</title>
        <authorList>
            <person name="Ohm R.A."/>
            <person name="Feau N."/>
            <person name="Henrissat B."/>
            <person name="Schoch C.L."/>
            <person name="Horwitz B.A."/>
            <person name="Barry K.W."/>
            <person name="Condon B.J."/>
            <person name="Copeland A.C."/>
            <person name="Dhillon B."/>
            <person name="Glaser F."/>
            <person name="Hesse C.N."/>
            <person name="Kosti I."/>
            <person name="LaButti K."/>
            <person name="Lindquist E.A."/>
            <person name="Lucas S."/>
            <person name="Salamov A.A."/>
            <person name="Bradshaw R.E."/>
            <person name="Ciuffetti L."/>
            <person name="Hamelin R.C."/>
            <person name="Kema G.H.J."/>
            <person name="Lawrence C."/>
            <person name="Scott J.A."/>
            <person name="Spatafora J.W."/>
            <person name="Turgeon B.G."/>
            <person name="de Wit P.J.G.M."/>
            <person name="Zhong S."/>
            <person name="Goodwin S.B."/>
            <person name="Grigoriev I.V."/>
        </authorList>
    </citation>
    <scope>NUCLEOTIDE SEQUENCE [LARGE SCALE GENOMIC DNA]</scope>
    <source>
        <strain evidence="3">NZE10 / CBS 128990</strain>
    </source>
</reference>
<proteinExistence type="predicted"/>
<dbReference type="EMBL" id="KB446548">
    <property type="protein sequence ID" value="EME38063.1"/>
    <property type="molecule type" value="Genomic_DNA"/>
</dbReference>
<organism evidence="2 3">
    <name type="scientific">Dothistroma septosporum (strain NZE10 / CBS 128990)</name>
    <name type="common">Red band needle blight fungus</name>
    <name type="synonym">Mycosphaerella pini</name>
    <dbReference type="NCBI Taxonomy" id="675120"/>
    <lineage>
        <taxon>Eukaryota</taxon>
        <taxon>Fungi</taxon>
        <taxon>Dikarya</taxon>
        <taxon>Ascomycota</taxon>
        <taxon>Pezizomycotina</taxon>
        <taxon>Dothideomycetes</taxon>
        <taxon>Dothideomycetidae</taxon>
        <taxon>Mycosphaerellales</taxon>
        <taxon>Mycosphaerellaceae</taxon>
        <taxon>Dothistroma</taxon>
    </lineage>
</organism>
<evidence type="ECO:0000256" key="1">
    <source>
        <dbReference type="SAM" id="MobiDB-lite"/>
    </source>
</evidence>
<protein>
    <submittedName>
        <fullName evidence="2">Uncharacterized protein</fullName>
    </submittedName>
</protein>
<evidence type="ECO:0000313" key="2">
    <source>
        <dbReference type="EMBL" id="EME38063.1"/>
    </source>
</evidence>
<feature type="region of interest" description="Disordered" evidence="1">
    <location>
        <begin position="121"/>
        <end position="177"/>
    </location>
</feature>
<gene>
    <name evidence="2" type="ORF">DOTSEDRAFT_29661</name>
</gene>
<keyword evidence="3" id="KW-1185">Reference proteome</keyword>
<dbReference type="HOGENOM" id="CLU_1517818_0_0_1"/>